<dbReference type="InterPro" id="IPR051407">
    <property type="entry name" value="Bact_OM_lipoprot/Surf_antigen"/>
</dbReference>
<reference evidence="8 9" key="1">
    <citation type="submission" date="2021-02" db="EMBL/GenBank/DDBJ databases">
        <authorList>
            <person name="Lee D.-H."/>
        </authorList>
    </citation>
    <scope>NUCLEOTIDE SEQUENCE [LARGE SCALE GENOMIC DNA]</scope>
    <source>
        <strain evidence="8 9">UL073</strain>
    </source>
</reference>
<evidence type="ECO:0000256" key="6">
    <source>
        <dbReference type="SAM" id="SignalP"/>
    </source>
</evidence>
<evidence type="ECO:0000256" key="3">
    <source>
        <dbReference type="ARBA" id="ARBA00023136"/>
    </source>
</evidence>
<feature type="signal peptide" evidence="6">
    <location>
        <begin position="1"/>
        <end position="19"/>
    </location>
</feature>
<protein>
    <submittedName>
        <fullName evidence="8">Glycine zipper 2TM domain-containing protein</fullName>
    </submittedName>
</protein>
<keyword evidence="3" id="KW-0472">Membrane</keyword>
<organism evidence="8 9">
    <name type="scientific">Zestomonas insulae</name>
    <dbReference type="NCBI Taxonomy" id="2809017"/>
    <lineage>
        <taxon>Bacteria</taxon>
        <taxon>Pseudomonadati</taxon>
        <taxon>Pseudomonadota</taxon>
        <taxon>Gammaproteobacteria</taxon>
        <taxon>Pseudomonadales</taxon>
        <taxon>Pseudomonadaceae</taxon>
        <taxon>Zestomonas</taxon>
    </lineage>
</organism>
<evidence type="ECO:0000256" key="5">
    <source>
        <dbReference type="ARBA" id="ARBA00023288"/>
    </source>
</evidence>
<dbReference type="Pfam" id="PF05433">
    <property type="entry name" value="Rick_17kDa_Anti"/>
    <property type="match status" value="1"/>
</dbReference>
<evidence type="ECO:0000256" key="1">
    <source>
        <dbReference type="ARBA" id="ARBA00004459"/>
    </source>
</evidence>
<keyword evidence="5" id="KW-0449">Lipoprotein</keyword>
<proteinExistence type="predicted"/>
<comment type="subcellular location">
    <subcellularLocation>
        <location evidence="1">Cell outer membrane</location>
        <topology evidence="1">Lipid-anchor</topology>
    </subcellularLocation>
</comment>
<evidence type="ECO:0000256" key="2">
    <source>
        <dbReference type="ARBA" id="ARBA00022729"/>
    </source>
</evidence>
<evidence type="ECO:0000313" key="8">
    <source>
        <dbReference type="EMBL" id="MBM7060509.1"/>
    </source>
</evidence>
<keyword evidence="2 6" id="KW-0732">Signal</keyword>
<evidence type="ECO:0000313" key="9">
    <source>
        <dbReference type="Proteomes" id="UP000717995"/>
    </source>
</evidence>
<evidence type="ECO:0000259" key="7">
    <source>
        <dbReference type="Pfam" id="PF05433"/>
    </source>
</evidence>
<comment type="caution">
    <text evidence="8">The sequence shown here is derived from an EMBL/GenBank/DDBJ whole genome shotgun (WGS) entry which is preliminary data.</text>
</comment>
<evidence type="ECO:0000256" key="4">
    <source>
        <dbReference type="ARBA" id="ARBA00023139"/>
    </source>
</evidence>
<keyword evidence="9" id="KW-1185">Reference proteome</keyword>
<sequence length="154" mass="15736">MRKSIILTASVLAVATVLGGCQSSLTGDSYSRDEARQVQTVRMGTIESLRPVKIEGTKTPVGAGAGAVVGGIGGSAIGHGKGSAVAAVIGAVAGGLLGAATEEGITRTQGVEITVREDDGTMRAYVQEVQENEIFRVGERVRIMTVNGTSRVAH</sequence>
<dbReference type="InterPro" id="IPR008816">
    <property type="entry name" value="Gly_zipper_2TM_dom"/>
</dbReference>
<name>A0ABS2IE12_9GAMM</name>
<dbReference type="PANTHER" id="PTHR35603">
    <property type="match status" value="1"/>
</dbReference>
<feature type="domain" description="Glycine zipper 2TM" evidence="7">
    <location>
        <begin position="62"/>
        <end position="101"/>
    </location>
</feature>
<accession>A0ABS2IE12</accession>
<feature type="chain" id="PRO_5046424441" evidence="6">
    <location>
        <begin position="20"/>
        <end position="154"/>
    </location>
</feature>
<dbReference type="Proteomes" id="UP000717995">
    <property type="component" value="Unassembled WGS sequence"/>
</dbReference>
<dbReference type="RefSeq" id="WP_204915627.1">
    <property type="nucleotide sequence ID" value="NZ_JAFEUP010000002.1"/>
</dbReference>
<dbReference type="PANTHER" id="PTHR35603:SF1">
    <property type="entry name" value="OUTER MEMBRANE LIPOPROTEIN SLYB"/>
    <property type="match status" value="1"/>
</dbReference>
<keyword evidence="4" id="KW-0564">Palmitate</keyword>
<gene>
    <name evidence="8" type="ORF">JQX08_07295</name>
</gene>
<dbReference type="PROSITE" id="PS51257">
    <property type="entry name" value="PROKAR_LIPOPROTEIN"/>
    <property type="match status" value="1"/>
</dbReference>
<dbReference type="EMBL" id="JAFEUP010000002">
    <property type="protein sequence ID" value="MBM7060509.1"/>
    <property type="molecule type" value="Genomic_DNA"/>
</dbReference>